<evidence type="ECO:0000256" key="1">
    <source>
        <dbReference type="SAM" id="Phobius"/>
    </source>
</evidence>
<comment type="caution">
    <text evidence="3">The sequence shown here is derived from an EMBL/GenBank/DDBJ whole genome shotgun (WGS) entry which is preliminary data.</text>
</comment>
<sequence length="251" mass="29646">MLLNIILIHLYYALTYEITLRFVTNSYSVLDNSFPEIINDFNIYSKNNGFDIQLELTLFSEQNNSKGYNDYDLTTDLFLRKKNMYDIFAYDPTYIKNFSPYLLDLEDWLSKDYLDQYSSSDSLKLSVYNGHRYGIPLFVVYMILYSNIFYLNKYGKDIPTTWDELIETSKIIIDEEYYNNNKTNLIGYNGFFPDSENAMCSIYQFLYSFRNNVNDTIPKFKSNIAVEALNKLTEIKEKVSSGIDFIFKFIT</sequence>
<proteinExistence type="predicted"/>
<protein>
    <submittedName>
        <fullName evidence="3">Periplasmic binding protein-like II</fullName>
    </submittedName>
</protein>
<keyword evidence="1" id="KW-0812">Transmembrane</keyword>
<gene>
    <name evidence="3" type="ORF">LY90DRAFT_518101</name>
</gene>
<keyword evidence="1" id="KW-0472">Membrane</keyword>
<dbReference type="SUPFAM" id="SSF53850">
    <property type="entry name" value="Periplasmic binding protein-like II"/>
    <property type="match status" value="1"/>
</dbReference>
<dbReference type="Proteomes" id="UP000193920">
    <property type="component" value="Unassembled WGS sequence"/>
</dbReference>
<feature type="transmembrane region" description="Helical" evidence="1">
    <location>
        <begin position="133"/>
        <end position="151"/>
    </location>
</feature>
<accession>A0A1Y1ZV90</accession>
<dbReference type="AlphaFoldDB" id="A0A1Y1ZV90"/>
<organism evidence="3 4">
    <name type="scientific">Neocallimastix californiae</name>
    <dbReference type="NCBI Taxonomy" id="1754190"/>
    <lineage>
        <taxon>Eukaryota</taxon>
        <taxon>Fungi</taxon>
        <taxon>Fungi incertae sedis</taxon>
        <taxon>Chytridiomycota</taxon>
        <taxon>Chytridiomycota incertae sedis</taxon>
        <taxon>Neocallimastigomycetes</taxon>
        <taxon>Neocallimastigales</taxon>
        <taxon>Neocallimastigaceae</taxon>
        <taxon>Neocallimastix</taxon>
    </lineage>
</organism>
<evidence type="ECO:0000313" key="4">
    <source>
        <dbReference type="Proteomes" id="UP000193920"/>
    </source>
</evidence>
<dbReference type="Pfam" id="PF01547">
    <property type="entry name" value="SBP_bac_1"/>
    <property type="match status" value="1"/>
</dbReference>
<dbReference type="PANTHER" id="PTHR43649">
    <property type="entry name" value="ARABINOSE-BINDING PROTEIN-RELATED"/>
    <property type="match status" value="1"/>
</dbReference>
<feature type="chain" id="PRO_5012801945" evidence="2">
    <location>
        <begin position="16"/>
        <end position="251"/>
    </location>
</feature>
<dbReference type="Gene3D" id="3.40.190.10">
    <property type="entry name" value="Periplasmic binding protein-like II"/>
    <property type="match status" value="1"/>
</dbReference>
<dbReference type="InterPro" id="IPR050490">
    <property type="entry name" value="Bact_solute-bd_prot1"/>
</dbReference>
<feature type="signal peptide" evidence="2">
    <location>
        <begin position="1"/>
        <end position="15"/>
    </location>
</feature>
<keyword evidence="2" id="KW-0732">Signal</keyword>
<evidence type="ECO:0000256" key="2">
    <source>
        <dbReference type="SAM" id="SignalP"/>
    </source>
</evidence>
<keyword evidence="4" id="KW-1185">Reference proteome</keyword>
<reference evidence="3 4" key="1">
    <citation type="submission" date="2016-08" db="EMBL/GenBank/DDBJ databases">
        <title>A Parts List for Fungal Cellulosomes Revealed by Comparative Genomics.</title>
        <authorList>
            <consortium name="DOE Joint Genome Institute"/>
            <person name="Haitjema C.H."/>
            <person name="Gilmore S.P."/>
            <person name="Henske J.K."/>
            <person name="Solomon K.V."/>
            <person name="De Groot R."/>
            <person name="Kuo A."/>
            <person name="Mondo S.J."/>
            <person name="Salamov A.A."/>
            <person name="Labutti K."/>
            <person name="Zhao Z."/>
            <person name="Chiniquy J."/>
            <person name="Barry K."/>
            <person name="Brewer H.M."/>
            <person name="Purvine S.O."/>
            <person name="Wright A.T."/>
            <person name="Boxma B."/>
            <person name="Van Alen T."/>
            <person name="Hackstein J.H."/>
            <person name="Baker S.E."/>
            <person name="Grigoriev I.V."/>
            <person name="O'Malley M.A."/>
        </authorList>
    </citation>
    <scope>NUCLEOTIDE SEQUENCE [LARGE SCALE GENOMIC DNA]</scope>
    <source>
        <strain evidence="3 4">G1</strain>
    </source>
</reference>
<name>A0A1Y1ZV90_9FUNG</name>
<dbReference type="InterPro" id="IPR006059">
    <property type="entry name" value="SBP"/>
</dbReference>
<evidence type="ECO:0000313" key="3">
    <source>
        <dbReference type="EMBL" id="ORY14120.1"/>
    </source>
</evidence>
<keyword evidence="1" id="KW-1133">Transmembrane helix</keyword>
<dbReference type="EMBL" id="MCOG01000353">
    <property type="protein sequence ID" value="ORY14120.1"/>
    <property type="molecule type" value="Genomic_DNA"/>
</dbReference>
<dbReference type="OrthoDB" id="2118873at2759"/>